<dbReference type="AlphaFoldDB" id="A0A8B6CTK3"/>
<protein>
    <submittedName>
        <fullName evidence="1">Uncharacterized protein</fullName>
    </submittedName>
</protein>
<dbReference type="InterPro" id="IPR011042">
    <property type="entry name" value="6-blade_b-propeller_TolB-like"/>
</dbReference>
<dbReference type="OrthoDB" id="6326319at2759"/>
<comment type="caution">
    <text evidence="1">The sequence shown here is derived from an EMBL/GenBank/DDBJ whole genome shotgun (WGS) entry which is preliminary data.</text>
</comment>
<name>A0A8B6CTK3_MYTGA</name>
<dbReference type="EMBL" id="UYJE01002239">
    <property type="protein sequence ID" value="VDI08904.1"/>
    <property type="molecule type" value="Genomic_DNA"/>
</dbReference>
<organism evidence="1 2">
    <name type="scientific">Mytilus galloprovincialis</name>
    <name type="common">Mediterranean mussel</name>
    <dbReference type="NCBI Taxonomy" id="29158"/>
    <lineage>
        <taxon>Eukaryota</taxon>
        <taxon>Metazoa</taxon>
        <taxon>Spiralia</taxon>
        <taxon>Lophotrochozoa</taxon>
        <taxon>Mollusca</taxon>
        <taxon>Bivalvia</taxon>
        <taxon>Autobranchia</taxon>
        <taxon>Pteriomorphia</taxon>
        <taxon>Mytilida</taxon>
        <taxon>Mytiloidea</taxon>
        <taxon>Mytilidae</taxon>
        <taxon>Mytilinae</taxon>
        <taxon>Mytilus</taxon>
    </lineage>
</organism>
<accession>A0A8B6CTK3</accession>
<reference evidence="1" key="1">
    <citation type="submission" date="2018-11" db="EMBL/GenBank/DDBJ databases">
        <authorList>
            <person name="Alioto T."/>
            <person name="Alioto T."/>
        </authorList>
    </citation>
    <scope>NUCLEOTIDE SEQUENCE</scope>
</reference>
<sequence>MDHEGNREKIYGEDNTNDISFTCPWKITVTYNDNMYVADVRNNKMEGSVVVLGHDNIINTYLGHPLVNIENLQLTPSDLTTTSADNVIVVDMNTCTLHILDYSGERLTYISTKDRGIVQNPFSIGLATAGQFNMLYIGTTLKEGRKDKAKLYKLNFRDC</sequence>
<evidence type="ECO:0000313" key="2">
    <source>
        <dbReference type="Proteomes" id="UP000596742"/>
    </source>
</evidence>
<dbReference type="Gene3D" id="2.120.10.30">
    <property type="entry name" value="TolB, C-terminal domain"/>
    <property type="match status" value="1"/>
</dbReference>
<proteinExistence type="predicted"/>
<gene>
    <name evidence="1" type="ORF">MGAL_10B066898</name>
</gene>
<dbReference type="Proteomes" id="UP000596742">
    <property type="component" value="Unassembled WGS sequence"/>
</dbReference>
<dbReference type="SUPFAM" id="SSF101898">
    <property type="entry name" value="NHL repeat"/>
    <property type="match status" value="1"/>
</dbReference>
<keyword evidence="2" id="KW-1185">Reference proteome</keyword>
<evidence type="ECO:0000313" key="1">
    <source>
        <dbReference type="EMBL" id="VDI08904.1"/>
    </source>
</evidence>